<dbReference type="SMART" id="SM00382">
    <property type="entry name" value="AAA"/>
    <property type="match status" value="1"/>
</dbReference>
<dbReference type="RefSeq" id="WP_307395156.1">
    <property type="nucleotide sequence ID" value="NZ_BAAADK010000047.1"/>
</dbReference>
<dbReference type="Proteomes" id="UP001235840">
    <property type="component" value="Unassembled WGS sequence"/>
</dbReference>
<dbReference type="InterPro" id="IPR050763">
    <property type="entry name" value="ABC_transporter_ATP-binding"/>
</dbReference>
<dbReference type="Gene3D" id="3.40.50.300">
    <property type="entry name" value="P-loop containing nucleotide triphosphate hydrolases"/>
    <property type="match status" value="1"/>
</dbReference>
<evidence type="ECO:0000256" key="3">
    <source>
        <dbReference type="ARBA" id="ARBA00022741"/>
    </source>
</evidence>
<comment type="similarity">
    <text evidence="1">Belongs to the ABC transporter superfamily.</text>
</comment>
<dbReference type="EMBL" id="JAUSTY010000010">
    <property type="protein sequence ID" value="MDQ0166726.1"/>
    <property type="molecule type" value="Genomic_DNA"/>
</dbReference>
<keyword evidence="7" id="KW-1185">Reference proteome</keyword>
<accession>A0ABT9W0H1</accession>
<dbReference type="PANTHER" id="PTHR42711">
    <property type="entry name" value="ABC TRANSPORTER ATP-BINDING PROTEIN"/>
    <property type="match status" value="1"/>
</dbReference>
<dbReference type="PROSITE" id="PS00211">
    <property type="entry name" value="ABC_TRANSPORTER_1"/>
    <property type="match status" value="1"/>
</dbReference>
<protein>
    <submittedName>
        <fullName evidence="6">ABC-2 type transport system ATP-binding protein</fullName>
    </submittedName>
</protein>
<evidence type="ECO:0000313" key="6">
    <source>
        <dbReference type="EMBL" id="MDQ0166726.1"/>
    </source>
</evidence>
<evidence type="ECO:0000313" key="7">
    <source>
        <dbReference type="Proteomes" id="UP001235840"/>
    </source>
</evidence>
<evidence type="ECO:0000259" key="5">
    <source>
        <dbReference type="PROSITE" id="PS50893"/>
    </source>
</evidence>
<proteinExistence type="inferred from homology"/>
<organism evidence="6 7">
    <name type="scientific">Caldalkalibacillus horti</name>
    <dbReference type="NCBI Taxonomy" id="77523"/>
    <lineage>
        <taxon>Bacteria</taxon>
        <taxon>Bacillati</taxon>
        <taxon>Bacillota</taxon>
        <taxon>Bacilli</taxon>
        <taxon>Bacillales</taxon>
        <taxon>Bacillaceae</taxon>
        <taxon>Caldalkalibacillus</taxon>
    </lineage>
</organism>
<dbReference type="Pfam" id="PF00005">
    <property type="entry name" value="ABC_tran"/>
    <property type="match status" value="1"/>
</dbReference>
<keyword evidence="3" id="KW-0547">Nucleotide-binding</keyword>
<evidence type="ECO:0000256" key="4">
    <source>
        <dbReference type="ARBA" id="ARBA00022840"/>
    </source>
</evidence>
<feature type="domain" description="ABC transporter" evidence="5">
    <location>
        <begin position="5"/>
        <end position="246"/>
    </location>
</feature>
<keyword evidence="2" id="KW-0813">Transport</keyword>
<dbReference type="InterPro" id="IPR027417">
    <property type="entry name" value="P-loop_NTPase"/>
</dbReference>
<dbReference type="GO" id="GO:0005524">
    <property type="term" value="F:ATP binding"/>
    <property type="evidence" value="ECO:0007669"/>
    <property type="project" value="UniProtKB-KW"/>
</dbReference>
<dbReference type="InterPro" id="IPR017871">
    <property type="entry name" value="ABC_transporter-like_CS"/>
</dbReference>
<reference evidence="6 7" key="1">
    <citation type="submission" date="2023-07" db="EMBL/GenBank/DDBJ databases">
        <title>Genomic Encyclopedia of Type Strains, Phase IV (KMG-IV): sequencing the most valuable type-strain genomes for metagenomic binning, comparative biology and taxonomic classification.</title>
        <authorList>
            <person name="Goeker M."/>
        </authorList>
    </citation>
    <scope>NUCLEOTIDE SEQUENCE [LARGE SCALE GENOMIC DNA]</scope>
    <source>
        <strain evidence="6 7">DSM 12751</strain>
    </source>
</reference>
<dbReference type="InterPro" id="IPR003439">
    <property type="entry name" value="ABC_transporter-like_ATP-bd"/>
</dbReference>
<dbReference type="PANTHER" id="PTHR42711:SF5">
    <property type="entry name" value="ABC TRANSPORTER ATP-BINDING PROTEIN NATA"/>
    <property type="match status" value="1"/>
</dbReference>
<dbReference type="PROSITE" id="PS50893">
    <property type="entry name" value="ABC_TRANSPORTER_2"/>
    <property type="match status" value="1"/>
</dbReference>
<name>A0ABT9W0H1_9BACI</name>
<comment type="caution">
    <text evidence="6">The sequence shown here is derived from an EMBL/GenBank/DDBJ whole genome shotgun (WGS) entry which is preliminary data.</text>
</comment>
<dbReference type="InterPro" id="IPR003593">
    <property type="entry name" value="AAA+_ATPase"/>
</dbReference>
<evidence type="ECO:0000256" key="2">
    <source>
        <dbReference type="ARBA" id="ARBA00022448"/>
    </source>
</evidence>
<dbReference type="SUPFAM" id="SSF52540">
    <property type="entry name" value="P-loop containing nucleoside triphosphate hydrolases"/>
    <property type="match status" value="1"/>
</dbReference>
<keyword evidence="4 6" id="KW-0067">ATP-binding</keyword>
<sequence length="326" mass="37421">MEPVIKVDRLVKRYHKGEENAVDDISFEVNAGEFFAFLGPNGAGKTTTISILTTILSKTEGTVTIVGHDVEREAKQVRECIGILFQNHSVDLELTFEENIRLHVSLYGIYGYRPFYRLMPTEYKQRIESLAEMMGIHDSLFKKLKTFSGGMKRKVEIVRSLMHQPRVLFLDEPTQGLDASSRRSFWEHMQKVRREENVTLFLTTHYLAEAEDADTVCMIHRGKIAMSGSPNEMKRILMLERSMELDADDRCALKSELSEFKVEFMEISNGFKVKYQQQTPQLLLSQINTPLTKLNVMQPTLEEAYMHLMVRKDKEGEQNVDSGKGA</sequence>
<gene>
    <name evidence="6" type="ORF">J2S11_002642</name>
</gene>
<evidence type="ECO:0000256" key="1">
    <source>
        <dbReference type="ARBA" id="ARBA00005417"/>
    </source>
</evidence>